<dbReference type="InterPro" id="IPR030661">
    <property type="entry name" value="Uba2"/>
</dbReference>
<dbReference type="FunCoup" id="A0A423WYK5">
    <property type="interactions" value="1669"/>
</dbReference>
<dbReference type="FunFam" id="3.40.50.720:FF:000618">
    <property type="entry name" value="SUMO-activating enzyme subunit 2"/>
    <property type="match status" value="1"/>
</dbReference>
<evidence type="ECO:0000259" key="15">
    <source>
        <dbReference type="Pfam" id="PF00899"/>
    </source>
</evidence>
<dbReference type="Pfam" id="PF00899">
    <property type="entry name" value="ThiF"/>
    <property type="match status" value="1"/>
</dbReference>
<dbReference type="Gene3D" id="3.10.290.20">
    <property type="entry name" value="Ubiquitin-like 2 activating enzyme e1b. Chain: B, domain 3"/>
    <property type="match status" value="1"/>
</dbReference>
<feature type="binding site" evidence="11">
    <location>
        <begin position="50"/>
        <end position="55"/>
    </location>
    <ligand>
        <name>ATP</name>
        <dbReference type="ChEBI" id="CHEBI:30616"/>
    </ligand>
</feature>
<feature type="compositionally biased region" description="Basic and acidic residues" evidence="14">
    <location>
        <begin position="552"/>
        <end position="577"/>
    </location>
</feature>
<evidence type="ECO:0000259" key="16">
    <source>
        <dbReference type="Pfam" id="PF10585"/>
    </source>
</evidence>
<evidence type="ECO:0000256" key="9">
    <source>
        <dbReference type="PIRNR" id="PIRNR039133"/>
    </source>
</evidence>
<dbReference type="InterPro" id="IPR028077">
    <property type="entry name" value="UAE_UbL_dom"/>
</dbReference>
<keyword evidence="19" id="KW-1185">Reference proteome</keyword>
<feature type="binding site" evidence="11">
    <location>
        <begin position="82"/>
        <end position="85"/>
    </location>
    <ligand>
        <name>ATP</name>
        <dbReference type="ChEBI" id="CHEBI:30616"/>
    </ligand>
</feature>
<dbReference type="EMBL" id="LKEB01000034">
    <property type="protein sequence ID" value="ROW08591.1"/>
    <property type="molecule type" value="Genomic_DNA"/>
</dbReference>
<dbReference type="CDD" id="cd01489">
    <property type="entry name" value="Uba2_SUMO"/>
    <property type="match status" value="1"/>
</dbReference>
<keyword evidence="5 9" id="KW-0833">Ubl conjugation pathway</keyword>
<evidence type="ECO:0000256" key="14">
    <source>
        <dbReference type="SAM" id="MobiDB-lite"/>
    </source>
</evidence>
<dbReference type="PANTHER" id="PTHR10953:SF5">
    <property type="entry name" value="SUMO-ACTIVATING ENZYME SUBUNIT 2"/>
    <property type="match status" value="1"/>
</dbReference>
<gene>
    <name evidence="18" type="ORF">VPNG_06186</name>
</gene>
<dbReference type="Gene3D" id="3.50.50.80">
    <property type="entry name" value="Ubiquitin-activating enzyme E1, inactive adenylation domain, subdomain 1"/>
    <property type="match status" value="1"/>
</dbReference>
<keyword evidence="6 9" id="KW-0862">Zinc</keyword>
<comment type="subunit">
    <text evidence="9">Heterodimer.</text>
</comment>
<dbReference type="UniPathway" id="UPA00886"/>
<reference evidence="18 19" key="1">
    <citation type="submission" date="2015-09" db="EMBL/GenBank/DDBJ databases">
        <title>Host preference determinants of Valsa canker pathogens revealed by comparative genomics.</title>
        <authorList>
            <person name="Yin Z."/>
            <person name="Huang L."/>
        </authorList>
    </citation>
    <scope>NUCLEOTIDE SEQUENCE [LARGE SCALE GENOMIC DNA]</scope>
    <source>
        <strain evidence="18 19">SXYLt</strain>
    </source>
</reference>
<evidence type="ECO:0000256" key="8">
    <source>
        <dbReference type="ARBA" id="ARBA00073512"/>
    </source>
</evidence>
<feature type="region of interest" description="Disordered" evidence="14">
    <location>
        <begin position="552"/>
        <end position="649"/>
    </location>
</feature>
<comment type="caution">
    <text evidence="18">The sequence shown here is derived from an EMBL/GenBank/DDBJ whole genome shotgun (WGS) entry which is preliminary data.</text>
</comment>
<feature type="binding site" evidence="11">
    <location>
        <begin position="143"/>
        <end position="148"/>
    </location>
    <ligand>
        <name>ATP</name>
        <dbReference type="ChEBI" id="CHEBI:30616"/>
    </ligand>
</feature>
<dbReference type="Proteomes" id="UP000285146">
    <property type="component" value="Unassembled WGS sequence"/>
</dbReference>
<evidence type="ECO:0000259" key="17">
    <source>
        <dbReference type="Pfam" id="PF14732"/>
    </source>
</evidence>
<dbReference type="InterPro" id="IPR019572">
    <property type="entry name" value="UBA_E1_SCCH"/>
</dbReference>
<dbReference type="PANTHER" id="PTHR10953">
    <property type="entry name" value="UBIQUITIN-ACTIVATING ENZYME E1"/>
    <property type="match status" value="1"/>
</dbReference>
<dbReference type="InParanoid" id="A0A423WYK5"/>
<feature type="binding site" evidence="11">
    <location>
        <position position="74"/>
    </location>
    <ligand>
        <name>ATP</name>
        <dbReference type="ChEBI" id="CHEBI:30616"/>
    </ligand>
</feature>
<protein>
    <recommendedName>
        <fullName evidence="8 9">Ubiquitin-activating enzyme E1-like</fullName>
    </recommendedName>
</protein>
<feature type="binding site" evidence="12">
    <location>
        <position position="184"/>
    </location>
    <ligand>
        <name>Zn(2+)</name>
        <dbReference type="ChEBI" id="CHEBI:29105"/>
    </ligand>
</feature>
<feature type="binding site" evidence="12">
    <location>
        <position position="462"/>
    </location>
    <ligand>
        <name>Zn(2+)</name>
        <dbReference type="ChEBI" id="CHEBI:29105"/>
    </ligand>
</feature>
<evidence type="ECO:0000256" key="6">
    <source>
        <dbReference type="ARBA" id="ARBA00022833"/>
    </source>
</evidence>
<dbReference type="InterPro" id="IPR042449">
    <property type="entry name" value="Ub-E1_IAD_1"/>
</dbReference>
<dbReference type="AlphaFoldDB" id="A0A423WYK5"/>
<feature type="active site" description="Glycyl thioester intermediate" evidence="10 13">
    <location>
        <position position="199"/>
    </location>
</feature>
<organism evidence="18 19">
    <name type="scientific">Cytospora leucostoma</name>
    <dbReference type="NCBI Taxonomy" id="1230097"/>
    <lineage>
        <taxon>Eukaryota</taxon>
        <taxon>Fungi</taxon>
        <taxon>Dikarya</taxon>
        <taxon>Ascomycota</taxon>
        <taxon>Pezizomycotina</taxon>
        <taxon>Sordariomycetes</taxon>
        <taxon>Sordariomycetidae</taxon>
        <taxon>Diaporthales</taxon>
        <taxon>Cytosporaceae</taxon>
        <taxon>Cytospora</taxon>
    </lineage>
</organism>
<evidence type="ECO:0000256" key="10">
    <source>
        <dbReference type="PIRSR" id="PIRSR039133-1"/>
    </source>
</evidence>
<dbReference type="SUPFAM" id="SSF69572">
    <property type="entry name" value="Activating enzymes of the ubiquitin-like proteins"/>
    <property type="match status" value="1"/>
</dbReference>
<evidence type="ECO:0000313" key="18">
    <source>
        <dbReference type="EMBL" id="ROW08591.1"/>
    </source>
</evidence>
<dbReference type="PIRSF" id="PIRSF039133">
    <property type="entry name" value="SUMO_E1B"/>
    <property type="match status" value="1"/>
</dbReference>
<evidence type="ECO:0000256" key="12">
    <source>
        <dbReference type="PIRSR" id="PIRSR039133-3"/>
    </source>
</evidence>
<dbReference type="GO" id="GO:0005524">
    <property type="term" value="F:ATP binding"/>
    <property type="evidence" value="ECO:0007669"/>
    <property type="project" value="UniProtKB-UniRule"/>
</dbReference>
<accession>A0A423WYK5</accession>
<dbReference type="FunFam" id="1.10.10.520:FF:000003">
    <property type="entry name" value="Ubiquitin-activating enzyme E1-like"/>
    <property type="match status" value="1"/>
</dbReference>
<dbReference type="Pfam" id="PF10585">
    <property type="entry name" value="UBA_E1_SCCH"/>
    <property type="match status" value="1"/>
</dbReference>
<dbReference type="FunFam" id="3.50.50.80:FF:000004">
    <property type="entry name" value="Ubiquitin-activating enzyme E1-like"/>
    <property type="match status" value="1"/>
</dbReference>
<evidence type="ECO:0000256" key="1">
    <source>
        <dbReference type="ARBA" id="ARBA00004718"/>
    </source>
</evidence>
<sequence length="649" mass="71793">MALRLSQDEQAAALFCAILPMLSHALVDDIQSSPGAIVLRTLQSRVLMVGAGGIGCELLKNIVLLGFGDIHVVDLDTIDLSNLNRQFLFRHEHIKKSKALVAKEVAQKFNPKVKIEAHHANIKEAQFNVEWFRGFNIVFNALDNMDARRHVNKMCLAADVPLIESGTTGFNGQVQVIKKGVTACYDCSPKETPKSFPVCTIRSTPSQPIHCIVWGKSYLLNEMFGASEDESAFDHTQDQDNAEEIGELKKESEALKKIRESVGSPEFSQLLFDKVFKADIERLRSMEDMWKSRQKPNSLDYKTLKEQAQDSFAVREAILQDGQKVWTLEESLVVFDDSLDRLSKRMLKLKKAHDGTGPAPMIEFDKDDEDTLDFVAASANIRSTIFGIDRKSRFDIKQMAGNIIPAIATTNAIVAGLCVLQAFKVLKGDYNKVKEAFLTPFSSGLPARLIAPDRPQPPNPNCPVCSVFQTSAYVDMSRATLKDLVEDFLRLQLGYGDKEIAVSSEAGILYDPDETENLSKKLADLGRRYAKPLFESDDDEPFVNVVLSVHPAKEEEPEKPVRALPDQKFEIPKKAKQEPPAAPTSVSQSNGKHSLAGDGSATHKRSREDDAEIREAKKAKHAATGSTDEGVLVVDDDEPANGAILIDDD</sequence>
<evidence type="ECO:0000256" key="4">
    <source>
        <dbReference type="ARBA" id="ARBA00022741"/>
    </source>
</evidence>
<evidence type="ECO:0000256" key="5">
    <source>
        <dbReference type="ARBA" id="ARBA00022786"/>
    </source>
</evidence>
<name>A0A423WYK5_9PEZI</name>
<dbReference type="InterPro" id="IPR035985">
    <property type="entry name" value="Ubiquitin-activating_enz"/>
</dbReference>
<comment type="pathway">
    <text evidence="1 9">Protein modification; protein sumoylation.</text>
</comment>
<dbReference type="InterPro" id="IPR023318">
    <property type="entry name" value="Ub_act_enz_dom_a_sf"/>
</dbReference>
<dbReference type="InterPro" id="IPR045886">
    <property type="entry name" value="ThiF/MoeB/HesA"/>
</dbReference>
<dbReference type="Gene3D" id="1.10.10.520">
    <property type="entry name" value="Ubiquitin activating enzymes (Uba3). Chain: B, domain 2"/>
    <property type="match status" value="1"/>
</dbReference>
<dbReference type="Pfam" id="PF14732">
    <property type="entry name" value="UAE_UbL"/>
    <property type="match status" value="1"/>
</dbReference>
<dbReference type="GO" id="GO:0031510">
    <property type="term" value="C:SUMO activating enzyme complex"/>
    <property type="evidence" value="ECO:0007669"/>
    <property type="project" value="UniProtKB-UniRule"/>
</dbReference>
<evidence type="ECO:0000256" key="7">
    <source>
        <dbReference type="ARBA" id="ARBA00022840"/>
    </source>
</evidence>
<proteinExistence type="inferred from homology"/>
<dbReference type="GO" id="GO:0016925">
    <property type="term" value="P:protein sumoylation"/>
    <property type="evidence" value="ECO:0007669"/>
    <property type="project" value="UniProtKB-UniRule"/>
</dbReference>
<dbReference type="GO" id="GO:0005737">
    <property type="term" value="C:cytoplasm"/>
    <property type="evidence" value="ECO:0007669"/>
    <property type="project" value="TreeGrafter"/>
</dbReference>
<dbReference type="InterPro" id="IPR000594">
    <property type="entry name" value="ThiF_NAD_FAD-bd"/>
</dbReference>
<dbReference type="GO" id="GO:0046872">
    <property type="term" value="F:metal ion binding"/>
    <property type="evidence" value="ECO:0007669"/>
    <property type="project" value="UniProtKB-KW"/>
</dbReference>
<feature type="binding site" evidence="12">
    <location>
        <position position="465"/>
    </location>
    <ligand>
        <name>Zn(2+)</name>
        <dbReference type="ChEBI" id="CHEBI:29105"/>
    </ligand>
</feature>
<evidence type="ECO:0000256" key="13">
    <source>
        <dbReference type="PROSITE-ProRule" id="PRU10132"/>
    </source>
</evidence>
<keyword evidence="4 9" id="KW-0547">Nucleotide-binding</keyword>
<feature type="domain" description="Ubiquitin/SUMO-activating enzyme ubiquitin-like" evidence="17">
    <location>
        <begin position="473"/>
        <end position="548"/>
    </location>
</feature>
<dbReference type="PROSITE" id="PS00865">
    <property type="entry name" value="UBIQUITIN_ACTIVAT_2"/>
    <property type="match status" value="1"/>
</dbReference>
<dbReference type="InterPro" id="IPR033127">
    <property type="entry name" value="UBQ-activ_enz_E1_Cys_AS"/>
</dbReference>
<evidence type="ECO:0000313" key="19">
    <source>
        <dbReference type="Proteomes" id="UP000285146"/>
    </source>
</evidence>
<dbReference type="GO" id="GO:0019948">
    <property type="term" value="F:SUMO activating enzyme activity"/>
    <property type="evidence" value="ECO:0007669"/>
    <property type="project" value="UniProtKB-UniRule"/>
</dbReference>
<feature type="domain" description="THIF-type NAD/FAD binding fold" evidence="15">
    <location>
        <begin position="41"/>
        <end position="463"/>
    </location>
</feature>
<feature type="domain" description="Ubiquitin-activating enzyme SCCH" evidence="16">
    <location>
        <begin position="335"/>
        <end position="397"/>
    </location>
</feature>
<comment type="similarity">
    <text evidence="2 9">Belongs to the ubiquitin-activating E1 family.</text>
</comment>
<feature type="binding site" evidence="11">
    <location>
        <position position="98"/>
    </location>
    <ligand>
        <name>ATP</name>
        <dbReference type="ChEBI" id="CHEBI:30616"/>
    </ligand>
</feature>
<evidence type="ECO:0000256" key="11">
    <source>
        <dbReference type="PIRSR" id="PIRSR039133-2"/>
    </source>
</evidence>
<keyword evidence="3 9" id="KW-0479">Metal-binding</keyword>
<evidence type="ECO:0000256" key="3">
    <source>
        <dbReference type="ARBA" id="ARBA00022723"/>
    </source>
</evidence>
<keyword evidence="7 9" id="KW-0067">ATP-binding</keyword>
<evidence type="ECO:0000256" key="2">
    <source>
        <dbReference type="ARBA" id="ARBA00005673"/>
    </source>
</evidence>
<dbReference type="OrthoDB" id="10255449at2759"/>
<feature type="binding site" evidence="12">
    <location>
        <position position="187"/>
    </location>
    <ligand>
        <name>Zn(2+)</name>
        <dbReference type="ChEBI" id="CHEBI:29105"/>
    </ligand>
</feature>
<dbReference type="STRING" id="1230097.A0A423WYK5"/>